<reference evidence="1 2" key="1">
    <citation type="journal article" date="2019" name="Int. J. Syst. Evol. Microbiol.">
        <title>The Global Catalogue of Microorganisms (GCM) 10K type strain sequencing project: providing services to taxonomists for standard genome sequencing and annotation.</title>
        <authorList>
            <consortium name="The Broad Institute Genomics Platform"/>
            <consortium name="The Broad Institute Genome Sequencing Center for Infectious Disease"/>
            <person name="Wu L."/>
            <person name="Ma J."/>
        </authorList>
    </citation>
    <scope>NUCLEOTIDE SEQUENCE [LARGE SCALE GENOMIC DNA]</scope>
    <source>
        <strain evidence="1 2">JCM 13244</strain>
    </source>
</reference>
<protein>
    <recommendedName>
        <fullName evidence="3">Restriction endonuclease domain-containing protein</fullName>
    </recommendedName>
</protein>
<organism evidence="1 2">
    <name type="scientific">Streptomyces yatensis</name>
    <dbReference type="NCBI Taxonomy" id="155177"/>
    <lineage>
        <taxon>Bacteria</taxon>
        <taxon>Bacillati</taxon>
        <taxon>Actinomycetota</taxon>
        <taxon>Actinomycetes</taxon>
        <taxon>Kitasatosporales</taxon>
        <taxon>Streptomycetaceae</taxon>
        <taxon>Streptomyces</taxon>
        <taxon>Streptomyces violaceusniger group</taxon>
    </lineage>
</organism>
<dbReference type="Proteomes" id="UP001499947">
    <property type="component" value="Unassembled WGS sequence"/>
</dbReference>
<dbReference type="EMBL" id="BAAALR010000045">
    <property type="protein sequence ID" value="GAA1693940.1"/>
    <property type="molecule type" value="Genomic_DNA"/>
</dbReference>
<comment type="caution">
    <text evidence="1">The sequence shown here is derived from an EMBL/GenBank/DDBJ whole genome shotgun (WGS) entry which is preliminary data.</text>
</comment>
<keyword evidence="2" id="KW-1185">Reference proteome</keyword>
<evidence type="ECO:0000313" key="2">
    <source>
        <dbReference type="Proteomes" id="UP001499947"/>
    </source>
</evidence>
<name>A0ABN2HUT2_9ACTN</name>
<evidence type="ECO:0000313" key="1">
    <source>
        <dbReference type="EMBL" id="GAA1693940.1"/>
    </source>
</evidence>
<proteinExistence type="predicted"/>
<evidence type="ECO:0008006" key="3">
    <source>
        <dbReference type="Google" id="ProtNLM"/>
    </source>
</evidence>
<gene>
    <name evidence="1" type="ORF">GCM10009680_37060</name>
</gene>
<accession>A0ABN2HUT2</accession>
<sequence>MDTQHPCHIVEARGEHRSEYFLGVLHVGDPDGSPALRRARGRLDDIEGIHVSAPQCLIEIVSISDNNHRWHWRLPVTASQNLKKSFAVLPPEMDSGGPVDRCCLAMSYFVEASTGASFHRDTKM</sequence>